<evidence type="ECO:0000256" key="4">
    <source>
        <dbReference type="ARBA" id="ARBA00022801"/>
    </source>
</evidence>
<feature type="region of interest" description="Disordered" evidence="9">
    <location>
        <begin position="446"/>
        <end position="467"/>
    </location>
</feature>
<evidence type="ECO:0000256" key="7">
    <source>
        <dbReference type="ARBA" id="ARBA00023242"/>
    </source>
</evidence>
<dbReference type="GO" id="GO:0071044">
    <property type="term" value="P:histone mRNA catabolic process"/>
    <property type="evidence" value="ECO:0007669"/>
    <property type="project" value="TreeGrafter"/>
</dbReference>
<evidence type="ECO:0000256" key="6">
    <source>
        <dbReference type="ARBA" id="ARBA00022839"/>
    </source>
</evidence>
<dbReference type="InterPro" id="IPR012337">
    <property type="entry name" value="RNaseH-like_sf"/>
</dbReference>
<dbReference type="GO" id="GO:0071036">
    <property type="term" value="P:nuclear polyadenylation-dependent snoRNA catabolic process"/>
    <property type="evidence" value="ECO:0007669"/>
    <property type="project" value="TreeGrafter"/>
</dbReference>
<dbReference type="GO" id="GO:0071040">
    <property type="term" value="P:nuclear polyadenylation-dependent antisense transcript catabolic process"/>
    <property type="evidence" value="ECO:0007669"/>
    <property type="project" value="TreeGrafter"/>
</dbReference>
<keyword evidence="4" id="KW-0378">Hydrolase</keyword>
<sequence>MSSEGSSESEVAPIPPPTDLVAYTARLQAAIIPPTRIASSLALGSDLAYQRTLDRNTAKQLDAVSKRVRGIVDKLVAYAGGADKGKARADDLLDGHDYRALVGDVLDQLLENADVCLDEFAGRNKAPAIDIKAPVKPTQPRRLSQALLHATNLPKPQLQFKTPPDNTPLTAPYVPPPHPNPAPYAEIPPAALLESSPPAPLASFEETPFTYVDTPEKLKSMVASLKGSTEIALDLEHNSLRTYKGLVCLIQLSSRTQDWVIDPLALREEMGALRGVLEDPKVVKVLHGAESDVVWLQRDFGLFIVGLFDTFHASRVLGFPKHSLAALLARYTDFIPDKQYQLADWRIRPLPEEMLHYARADTHFLLHIYDQLRNALLEHSHTNPPLPPTPTNGTPPPGTSAPPTPSPYLWAIVRVLARSAGTASKPYMPEIPDPAGLAKRWDLQLGGARSRSSSPSGSGSPAPSRPVDQKAAVFEAAFWWRDQVARAQDESPVYVLANTALFQIAINAPTTLAALYKAVPRLSAPARNHAEGLIEAVLKGVTRSKREVAQWEQHVEDEQKEKEKDEANKRKKTEILQPPSQNLWTPTPVQVVDLWSNLSIEAFTTKAVRTSSLFGSTMTTASAMPRGRVQSALFGPSALRRPLSSATVTSSPFEQLRQRIHGSISDAPKIPILPAPVTLPVDLEPEPEIKIIDEPTPAPEPSKSVSAGTSSQIDTEIVTVARTTKSRKRKPNSSGTSASQEIKKPRTEVEEFDYTNAPSILDQGVEEETSAGGRKRDRKKVASVYGNFPAPPKAQSEQRSGNRTHTFKK</sequence>
<dbReference type="Pfam" id="PF01612">
    <property type="entry name" value="DNA_pol_A_exo1"/>
    <property type="match status" value="1"/>
</dbReference>
<dbReference type="InterPro" id="IPR002562">
    <property type="entry name" value="3'-5'_exonuclease_dom"/>
</dbReference>
<feature type="domain" description="HRDC" evidence="10">
    <location>
        <begin position="467"/>
        <end position="547"/>
    </location>
</feature>
<comment type="caution">
    <text evidence="11">The sequence shown here is derived from an EMBL/GenBank/DDBJ whole genome shotgun (WGS) entry which is preliminary data.</text>
</comment>
<comment type="similarity">
    <text evidence="8">Belongs to the exosome component 10/RRP6 family.</text>
</comment>
<dbReference type="PROSITE" id="PS50967">
    <property type="entry name" value="HRDC"/>
    <property type="match status" value="1"/>
</dbReference>
<dbReference type="InterPro" id="IPR010997">
    <property type="entry name" value="HRDC-like_sf"/>
</dbReference>
<keyword evidence="6" id="KW-0269">Exonuclease</keyword>
<dbReference type="AlphaFoldDB" id="A0A8H3GD16"/>
<dbReference type="Pfam" id="PF08066">
    <property type="entry name" value="PMC2NT"/>
    <property type="match status" value="1"/>
</dbReference>
<dbReference type="GO" id="GO:0000467">
    <property type="term" value="P:exonucleolytic trimming to generate mature 3'-end of 5.8S rRNA from tricistronic rRNA transcript (SSU-rRNA, 5.8S rRNA, LSU-rRNA)"/>
    <property type="evidence" value="ECO:0007669"/>
    <property type="project" value="InterPro"/>
</dbReference>
<proteinExistence type="inferred from homology"/>
<protein>
    <recommendedName>
        <fullName evidence="10">HRDC domain-containing protein</fullName>
    </recommendedName>
</protein>
<feature type="compositionally biased region" description="Low complexity" evidence="9">
    <location>
        <begin position="446"/>
        <end position="466"/>
    </location>
</feature>
<organism evidence="11 12">
    <name type="scientific">Rhizoctonia solani</name>
    <dbReference type="NCBI Taxonomy" id="456999"/>
    <lineage>
        <taxon>Eukaryota</taxon>
        <taxon>Fungi</taxon>
        <taxon>Dikarya</taxon>
        <taxon>Basidiomycota</taxon>
        <taxon>Agaricomycotina</taxon>
        <taxon>Agaricomycetes</taxon>
        <taxon>Cantharellales</taxon>
        <taxon>Ceratobasidiaceae</taxon>
        <taxon>Rhizoctonia</taxon>
    </lineage>
</organism>
<dbReference type="Pfam" id="PF00570">
    <property type="entry name" value="HRDC"/>
    <property type="match status" value="1"/>
</dbReference>
<feature type="compositionally biased region" description="Polar residues" evidence="9">
    <location>
        <begin position="795"/>
        <end position="809"/>
    </location>
</feature>
<dbReference type="GO" id="GO:0003727">
    <property type="term" value="F:single-stranded RNA binding"/>
    <property type="evidence" value="ECO:0007669"/>
    <property type="project" value="TreeGrafter"/>
</dbReference>
<feature type="compositionally biased region" description="Polar residues" evidence="9">
    <location>
        <begin position="703"/>
        <end position="714"/>
    </location>
</feature>
<dbReference type="GO" id="GO:0071051">
    <property type="term" value="P:poly(A)-dependent snoRNA 3'-end processing"/>
    <property type="evidence" value="ECO:0007669"/>
    <property type="project" value="TreeGrafter"/>
</dbReference>
<dbReference type="GO" id="GO:0071037">
    <property type="term" value="P:nuclear polyadenylation-dependent snRNA catabolic process"/>
    <property type="evidence" value="ECO:0007669"/>
    <property type="project" value="TreeGrafter"/>
</dbReference>
<dbReference type="Proteomes" id="UP000663850">
    <property type="component" value="Unassembled WGS sequence"/>
</dbReference>
<dbReference type="Gene3D" id="1.10.150.80">
    <property type="entry name" value="HRDC domain"/>
    <property type="match status" value="1"/>
</dbReference>
<feature type="compositionally biased region" description="Basic and acidic residues" evidence="9">
    <location>
        <begin position="550"/>
        <end position="568"/>
    </location>
</feature>
<evidence type="ECO:0000256" key="9">
    <source>
        <dbReference type="SAM" id="MobiDB-lite"/>
    </source>
</evidence>
<dbReference type="PANTHER" id="PTHR12124">
    <property type="entry name" value="POLYMYOSITIS/SCLERODERMA AUTOANTIGEN-RELATED"/>
    <property type="match status" value="1"/>
</dbReference>
<dbReference type="SUPFAM" id="SSF53098">
    <property type="entry name" value="Ribonuclease H-like"/>
    <property type="match status" value="1"/>
</dbReference>
<reference evidence="11" key="1">
    <citation type="submission" date="2021-01" db="EMBL/GenBank/DDBJ databases">
        <authorList>
            <person name="Kaushik A."/>
        </authorList>
    </citation>
    <scope>NUCLEOTIDE SEQUENCE</scope>
    <source>
        <strain evidence="11">Type strain: AG8-Rh-89/</strain>
    </source>
</reference>
<keyword evidence="7" id="KW-0539">Nucleus</keyword>
<dbReference type="GO" id="GO:0000166">
    <property type="term" value="F:nucleotide binding"/>
    <property type="evidence" value="ECO:0007669"/>
    <property type="project" value="InterPro"/>
</dbReference>
<dbReference type="SUPFAM" id="SSF47819">
    <property type="entry name" value="HRDC-like"/>
    <property type="match status" value="1"/>
</dbReference>
<feature type="region of interest" description="Disordered" evidence="9">
    <location>
        <begin position="379"/>
        <end position="403"/>
    </location>
</feature>
<evidence type="ECO:0000256" key="2">
    <source>
        <dbReference type="ARBA" id="ARBA00022552"/>
    </source>
</evidence>
<dbReference type="Gene3D" id="3.30.420.10">
    <property type="entry name" value="Ribonuclease H-like superfamily/Ribonuclease H"/>
    <property type="match status" value="1"/>
</dbReference>
<feature type="region of interest" description="Disordered" evidence="9">
    <location>
        <begin position="550"/>
        <end position="582"/>
    </location>
</feature>
<dbReference type="InterPro" id="IPR012588">
    <property type="entry name" value="Exosome-assoc_fac_Rrp6_N"/>
</dbReference>
<evidence type="ECO:0000313" key="11">
    <source>
        <dbReference type="EMBL" id="CAE6445144.1"/>
    </source>
</evidence>
<dbReference type="InterPro" id="IPR049559">
    <property type="entry name" value="Rrp6p-like_exo"/>
</dbReference>
<feature type="region of interest" description="Disordered" evidence="9">
    <location>
        <begin position="691"/>
        <end position="809"/>
    </location>
</feature>
<dbReference type="GO" id="GO:0000176">
    <property type="term" value="C:nuclear exosome (RNase complex)"/>
    <property type="evidence" value="ECO:0007669"/>
    <property type="project" value="InterPro"/>
</dbReference>
<evidence type="ECO:0000259" key="10">
    <source>
        <dbReference type="PROSITE" id="PS50967"/>
    </source>
</evidence>
<keyword evidence="3" id="KW-0540">Nuclease</keyword>
<dbReference type="InterPro" id="IPR036397">
    <property type="entry name" value="RNaseH_sf"/>
</dbReference>
<evidence type="ECO:0000256" key="5">
    <source>
        <dbReference type="ARBA" id="ARBA00022835"/>
    </source>
</evidence>
<keyword evidence="2" id="KW-0698">rRNA processing</keyword>
<dbReference type="GO" id="GO:0071038">
    <property type="term" value="P:TRAMP-dependent tRNA surveillance pathway"/>
    <property type="evidence" value="ECO:0007669"/>
    <property type="project" value="TreeGrafter"/>
</dbReference>
<evidence type="ECO:0000256" key="1">
    <source>
        <dbReference type="ARBA" id="ARBA00004123"/>
    </source>
</evidence>
<feature type="compositionally biased region" description="Pro residues" evidence="9">
    <location>
        <begin position="384"/>
        <end position="403"/>
    </location>
</feature>
<dbReference type="InterPro" id="IPR045092">
    <property type="entry name" value="Rrp6-like"/>
</dbReference>
<dbReference type="InterPro" id="IPR044876">
    <property type="entry name" value="HRDC_dom_sf"/>
</dbReference>
<dbReference type="PANTHER" id="PTHR12124:SF47">
    <property type="entry name" value="EXOSOME COMPONENT 10"/>
    <property type="match status" value="1"/>
</dbReference>
<dbReference type="GO" id="GO:0005730">
    <property type="term" value="C:nucleolus"/>
    <property type="evidence" value="ECO:0007669"/>
    <property type="project" value="TreeGrafter"/>
</dbReference>
<dbReference type="GO" id="GO:0000175">
    <property type="term" value="F:3'-5'-RNA exonuclease activity"/>
    <property type="evidence" value="ECO:0007669"/>
    <property type="project" value="InterPro"/>
</dbReference>
<dbReference type="SMART" id="SM00474">
    <property type="entry name" value="35EXOc"/>
    <property type="match status" value="1"/>
</dbReference>
<comment type="subcellular location">
    <subcellularLocation>
        <location evidence="1">Nucleus</location>
    </subcellularLocation>
</comment>
<dbReference type="InterPro" id="IPR002121">
    <property type="entry name" value="HRDC_dom"/>
</dbReference>
<evidence type="ECO:0000256" key="3">
    <source>
        <dbReference type="ARBA" id="ARBA00022722"/>
    </source>
</evidence>
<dbReference type="CDD" id="cd06147">
    <property type="entry name" value="Rrp6p_like_exo"/>
    <property type="match status" value="1"/>
</dbReference>
<evidence type="ECO:0000313" key="12">
    <source>
        <dbReference type="Proteomes" id="UP000663850"/>
    </source>
</evidence>
<evidence type="ECO:0000256" key="8">
    <source>
        <dbReference type="ARBA" id="ARBA00043957"/>
    </source>
</evidence>
<name>A0A8H3GD16_9AGAM</name>
<dbReference type="GO" id="GO:0071035">
    <property type="term" value="P:nuclear polyadenylation-dependent rRNA catabolic process"/>
    <property type="evidence" value="ECO:0007669"/>
    <property type="project" value="TreeGrafter"/>
</dbReference>
<dbReference type="EMBL" id="CAJMWZ010001927">
    <property type="protein sequence ID" value="CAE6445144.1"/>
    <property type="molecule type" value="Genomic_DNA"/>
</dbReference>
<keyword evidence="5" id="KW-0271">Exosome</keyword>
<dbReference type="GO" id="GO:0071039">
    <property type="term" value="P:nuclear polyadenylation-dependent CUT catabolic process"/>
    <property type="evidence" value="ECO:0007669"/>
    <property type="project" value="TreeGrafter"/>
</dbReference>
<gene>
    <name evidence="11" type="ORF">RDB_LOCUS34467</name>
</gene>
<accession>A0A8H3GD16</accession>